<accession>A0A6I9QMT7</accession>
<proteinExistence type="predicted"/>
<reference evidence="2" key="1">
    <citation type="submission" date="2025-08" db="UniProtKB">
        <authorList>
            <consortium name="RefSeq"/>
        </authorList>
    </citation>
    <scope>IDENTIFICATION</scope>
</reference>
<organism evidence="1 2">
    <name type="scientific">Elaeis guineensis var. tenera</name>
    <name type="common">Oil palm</name>
    <dbReference type="NCBI Taxonomy" id="51953"/>
    <lineage>
        <taxon>Eukaryota</taxon>
        <taxon>Viridiplantae</taxon>
        <taxon>Streptophyta</taxon>
        <taxon>Embryophyta</taxon>
        <taxon>Tracheophyta</taxon>
        <taxon>Spermatophyta</taxon>
        <taxon>Magnoliopsida</taxon>
        <taxon>Liliopsida</taxon>
        <taxon>Arecaceae</taxon>
        <taxon>Arecoideae</taxon>
        <taxon>Cocoseae</taxon>
        <taxon>Elaeidinae</taxon>
        <taxon>Elaeis</taxon>
    </lineage>
</organism>
<dbReference type="PANTHER" id="PTHR35995">
    <property type="entry name" value="OS04G0690500 PROTEIN"/>
    <property type="match status" value="1"/>
</dbReference>
<dbReference type="RefSeq" id="XP_010912054.1">
    <property type="nucleotide sequence ID" value="XM_010913752.3"/>
</dbReference>
<dbReference type="Proteomes" id="UP000504607">
    <property type="component" value="Chromosome 2"/>
</dbReference>
<dbReference type="FunCoup" id="A0A6I9QMT7">
    <property type="interactions" value="1896"/>
</dbReference>
<evidence type="ECO:0000313" key="2">
    <source>
        <dbReference type="RefSeq" id="XP_010912054.1"/>
    </source>
</evidence>
<name>A0A6I9QMT7_ELAGV</name>
<keyword evidence="1" id="KW-1185">Reference proteome</keyword>
<dbReference type="InParanoid" id="A0A6I9QMT7"/>
<evidence type="ECO:0000313" key="1">
    <source>
        <dbReference type="Proteomes" id="UP000504607"/>
    </source>
</evidence>
<dbReference type="AlphaFoldDB" id="A0A6I9QMT7"/>
<protein>
    <submittedName>
        <fullName evidence="2">Uncharacterized protein LOC105038064</fullName>
    </submittedName>
</protein>
<dbReference type="PANTHER" id="PTHR35995:SF1">
    <property type="entry name" value="OS04G0690500 PROTEIN"/>
    <property type="match status" value="1"/>
</dbReference>
<sequence>MDNYGEDNLCCYFHPKEVVVGICALCLKERLLSLAAKQGHLPLPKDTRRSFRVLRKKPNITLPKVFALGSFLHRIESRRPRPDDDSDEGSIASLEDSFISIKFEDNGHASWDNKKAASMNPSMNTINITTDKIQAPAGKESKKPRSMVEHAKARGMLRWRKRIGHLLQLALWKRSSKAGTCHVALGSKVEGKKGRRGWIRNLTRRRTTTIG</sequence>
<dbReference type="OrthoDB" id="1924480at2759"/>
<gene>
    <name evidence="2" type="primary">LOC105038064</name>
</gene>